<keyword evidence="1" id="KW-0472">Membrane</keyword>
<feature type="transmembrane region" description="Helical" evidence="1">
    <location>
        <begin position="119"/>
        <end position="136"/>
    </location>
</feature>
<proteinExistence type="predicted"/>
<reference evidence="2 3" key="1">
    <citation type="submission" date="2021-03" db="EMBL/GenBank/DDBJ databases">
        <title>Complete genome of Parasphingorhabdus_sp.JHSY0214.</title>
        <authorList>
            <person name="Yoo J.H."/>
            <person name="Bae J.W."/>
        </authorList>
    </citation>
    <scope>NUCLEOTIDE SEQUENCE [LARGE SCALE GENOMIC DNA]</scope>
    <source>
        <strain evidence="2 3">JHSY0214</strain>
    </source>
</reference>
<dbReference type="EMBL" id="CP071794">
    <property type="protein sequence ID" value="QTD54555.1"/>
    <property type="molecule type" value="Genomic_DNA"/>
</dbReference>
<evidence type="ECO:0000313" key="2">
    <source>
        <dbReference type="EMBL" id="QTD54555.1"/>
    </source>
</evidence>
<sequence>MSPKAAANFMRFVAIVSLLSALIFALGAIGDPTGILSQFLAIIIPGSDGVGGIATPEAKVGLAIAGGLFAGFMVMLLLVTAPAIEQSNAAIKRASIYALLAWFIVDSSASIAGGVPLNALSNSILLILYLLPLVWVKAP</sequence>
<feature type="transmembrane region" description="Helical" evidence="1">
    <location>
        <begin position="96"/>
        <end position="113"/>
    </location>
</feature>
<keyword evidence="1" id="KW-0812">Transmembrane</keyword>
<accession>A0ABX7T2Q5</accession>
<organism evidence="2 3">
    <name type="scientific">Parasphingorhabdus cellanae</name>
    <dbReference type="NCBI Taxonomy" id="2806553"/>
    <lineage>
        <taxon>Bacteria</taxon>
        <taxon>Pseudomonadati</taxon>
        <taxon>Pseudomonadota</taxon>
        <taxon>Alphaproteobacteria</taxon>
        <taxon>Sphingomonadales</taxon>
        <taxon>Sphingomonadaceae</taxon>
        <taxon>Parasphingorhabdus</taxon>
    </lineage>
</organism>
<evidence type="ECO:0000256" key="1">
    <source>
        <dbReference type="SAM" id="Phobius"/>
    </source>
</evidence>
<keyword evidence="1" id="KW-1133">Transmembrane helix</keyword>
<dbReference type="Proteomes" id="UP000663923">
    <property type="component" value="Chromosome"/>
</dbReference>
<gene>
    <name evidence="2" type="ORF">J4G78_09665</name>
</gene>
<name>A0ABX7T2Q5_9SPHN</name>
<protein>
    <recommendedName>
        <fullName evidence="4">Excinuclease ABC subunit A</fullName>
    </recommendedName>
</protein>
<keyword evidence="3" id="KW-1185">Reference proteome</keyword>
<evidence type="ECO:0000313" key="3">
    <source>
        <dbReference type="Proteomes" id="UP000663923"/>
    </source>
</evidence>
<dbReference type="RefSeq" id="WP_207986389.1">
    <property type="nucleotide sequence ID" value="NZ_CP071794.1"/>
</dbReference>
<feature type="transmembrane region" description="Helical" evidence="1">
    <location>
        <begin position="60"/>
        <end position="84"/>
    </location>
</feature>
<evidence type="ECO:0008006" key="4">
    <source>
        <dbReference type="Google" id="ProtNLM"/>
    </source>
</evidence>